<comment type="function">
    <text evidence="7 10">Catalyzes the aldol cleavage of 4-hydroxy-4-methyl-2-oxoglutarate (HMG) into 2 molecules of pyruvate. Also contains a secondary oxaloacetate (OAA) decarboxylase activity due to the common pyruvate enolate transition state formed following C-C bond cleavage in the retro-aldol and decarboxylation reactions.</text>
</comment>
<evidence type="ECO:0000256" key="10">
    <source>
        <dbReference type="RuleBase" id="RU004338"/>
    </source>
</evidence>
<accession>A0A0C5VI69</accession>
<dbReference type="NCBIfam" id="NF009134">
    <property type="entry name" value="PRK12487.1"/>
    <property type="match status" value="1"/>
</dbReference>
<comment type="cofactor">
    <cofactor evidence="2 10">
        <name>a divalent metal cation</name>
        <dbReference type="ChEBI" id="CHEBI:60240"/>
    </cofactor>
</comment>
<evidence type="ECO:0000256" key="2">
    <source>
        <dbReference type="ARBA" id="ARBA00001968"/>
    </source>
</evidence>
<dbReference type="HOGENOM" id="CLU_072626_4_0_6"/>
<proteinExistence type="inferred from homology"/>
<keyword evidence="9" id="KW-0460">Magnesium</keyword>
<dbReference type="GO" id="GO:0008168">
    <property type="term" value="F:methyltransferase activity"/>
    <property type="evidence" value="ECO:0007669"/>
    <property type="project" value="UniProtKB-KW"/>
</dbReference>
<evidence type="ECO:0000313" key="12">
    <source>
        <dbReference type="Proteomes" id="UP000032266"/>
    </source>
</evidence>
<feature type="binding site" evidence="9">
    <location>
        <position position="98"/>
    </location>
    <ligand>
        <name>Mg(2+)</name>
        <dbReference type="ChEBI" id="CHEBI:18420"/>
    </ligand>
</feature>
<gene>
    <name evidence="11" type="ORF">YC6258_01922</name>
</gene>
<dbReference type="Gene3D" id="3.50.30.40">
    <property type="entry name" value="Ribonuclease E inhibitor RraA/RraA-like"/>
    <property type="match status" value="1"/>
</dbReference>
<dbReference type="AlphaFoldDB" id="A0A0C5VI69"/>
<evidence type="ECO:0000313" key="11">
    <source>
        <dbReference type="EMBL" id="AJQ93966.1"/>
    </source>
</evidence>
<dbReference type="NCBIfam" id="NF006875">
    <property type="entry name" value="PRK09372.1"/>
    <property type="match status" value="1"/>
</dbReference>
<feature type="binding site" evidence="9">
    <location>
        <position position="97"/>
    </location>
    <ligand>
        <name>substrate</name>
    </ligand>
</feature>
<comment type="similarity">
    <text evidence="3 10">Belongs to the class II aldolase/RraA-like family.</text>
</comment>
<keyword evidence="11" id="KW-0808">Transferase</keyword>
<evidence type="ECO:0000256" key="7">
    <source>
        <dbReference type="ARBA" id="ARBA00025046"/>
    </source>
</evidence>
<name>A0A0C5VI69_9GAMM</name>
<evidence type="ECO:0000256" key="9">
    <source>
        <dbReference type="PIRSR" id="PIRSR605493-1"/>
    </source>
</evidence>
<dbReference type="GO" id="GO:0032259">
    <property type="term" value="P:methylation"/>
    <property type="evidence" value="ECO:0007669"/>
    <property type="project" value="UniProtKB-KW"/>
</dbReference>
<reference evidence="11 12" key="1">
    <citation type="submission" date="2014-01" db="EMBL/GenBank/DDBJ databases">
        <title>Full genme sequencing of cellulolytic bacterium Gynuella sunshinyii YC6258T gen. nov., sp. nov.</title>
        <authorList>
            <person name="Khan H."/>
            <person name="Chung E.J."/>
            <person name="Chung Y.R."/>
        </authorList>
    </citation>
    <scope>NUCLEOTIDE SEQUENCE [LARGE SCALE GENOMIC DNA]</scope>
    <source>
        <strain evidence="11 12">YC6258</strain>
    </source>
</reference>
<dbReference type="GO" id="GO:0008428">
    <property type="term" value="F:ribonuclease inhibitor activity"/>
    <property type="evidence" value="ECO:0007669"/>
    <property type="project" value="InterPro"/>
</dbReference>
<dbReference type="EMBL" id="CP007142">
    <property type="protein sequence ID" value="AJQ93966.1"/>
    <property type="molecule type" value="Genomic_DNA"/>
</dbReference>
<dbReference type="SUPFAM" id="SSF89562">
    <property type="entry name" value="RraA-like"/>
    <property type="match status" value="1"/>
</dbReference>
<keyword evidence="5 9" id="KW-0479">Metal-binding</keyword>
<keyword evidence="11" id="KW-0489">Methyltransferase</keyword>
<comment type="catalytic activity">
    <reaction evidence="8 10">
        <text>oxaloacetate + H(+) = pyruvate + CO2</text>
        <dbReference type="Rhea" id="RHEA:15641"/>
        <dbReference type="ChEBI" id="CHEBI:15361"/>
        <dbReference type="ChEBI" id="CHEBI:15378"/>
        <dbReference type="ChEBI" id="CHEBI:16452"/>
        <dbReference type="ChEBI" id="CHEBI:16526"/>
        <dbReference type="EC" id="4.1.1.112"/>
    </reaction>
</comment>
<dbReference type="NCBIfam" id="TIGR01935">
    <property type="entry name" value="NOT-MenG"/>
    <property type="match status" value="1"/>
</dbReference>
<dbReference type="InterPro" id="IPR005493">
    <property type="entry name" value="RraA/RraA-like"/>
</dbReference>
<dbReference type="GO" id="GO:0008948">
    <property type="term" value="F:oxaloacetate decarboxylase activity"/>
    <property type="evidence" value="ECO:0007669"/>
    <property type="project" value="UniProtKB-EC"/>
</dbReference>
<dbReference type="InterPro" id="IPR036704">
    <property type="entry name" value="RraA/RraA-like_sf"/>
</dbReference>
<dbReference type="Pfam" id="PF03737">
    <property type="entry name" value="RraA-like"/>
    <property type="match status" value="1"/>
</dbReference>
<protein>
    <recommendedName>
        <fullName evidence="10">4-hydroxy-4-methyl-2-oxoglutarate aldolase</fullName>
        <shortName evidence="10">HMG aldolase</shortName>
        <ecNumber evidence="10">4.1.1.112</ecNumber>
        <ecNumber evidence="10">4.1.3.17</ecNumber>
    </recommendedName>
    <alternativeName>
        <fullName evidence="10">Oxaloacetate decarboxylase</fullName>
    </alternativeName>
</protein>
<keyword evidence="12" id="KW-1185">Reference proteome</keyword>
<dbReference type="CDD" id="cd16841">
    <property type="entry name" value="RraA_family"/>
    <property type="match status" value="1"/>
</dbReference>
<organism evidence="11 12">
    <name type="scientific">Gynuella sunshinyii YC6258</name>
    <dbReference type="NCBI Taxonomy" id="1445510"/>
    <lineage>
        <taxon>Bacteria</taxon>
        <taxon>Pseudomonadati</taxon>
        <taxon>Pseudomonadota</taxon>
        <taxon>Gammaproteobacteria</taxon>
        <taxon>Oceanospirillales</taxon>
        <taxon>Saccharospirillaceae</taxon>
        <taxon>Gynuella</taxon>
    </lineage>
</organism>
<dbReference type="InterPro" id="IPR010203">
    <property type="entry name" value="RraA"/>
</dbReference>
<sequence length="159" mass="17215">MNISTPDLCDEFEESLSILSPGFRDFGGVHQFYGQAVTISCLNDNSKIKAMSVTSGHGKVMVVDGQASMDYALLGDMIGDDLVKNGWSGIIINGCIRDVEALKTLQLGIKALNSIPRRSVKRDQGEVNVTLHFAGATVDPEDWVYADESGIVVSKHKLI</sequence>
<comment type="subunit">
    <text evidence="4 10">Homotrimer.</text>
</comment>
<evidence type="ECO:0000256" key="4">
    <source>
        <dbReference type="ARBA" id="ARBA00011233"/>
    </source>
</evidence>
<dbReference type="KEGG" id="gsn:YC6258_01922"/>
<evidence type="ECO:0000256" key="8">
    <source>
        <dbReference type="ARBA" id="ARBA00047973"/>
    </source>
</evidence>
<dbReference type="Proteomes" id="UP000032266">
    <property type="component" value="Chromosome"/>
</dbReference>
<dbReference type="GO" id="GO:0051252">
    <property type="term" value="P:regulation of RNA metabolic process"/>
    <property type="evidence" value="ECO:0007669"/>
    <property type="project" value="InterPro"/>
</dbReference>
<evidence type="ECO:0000256" key="3">
    <source>
        <dbReference type="ARBA" id="ARBA00008621"/>
    </source>
</evidence>
<dbReference type="EC" id="4.1.3.17" evidence="10"/>
<evidence type="ECO:0000256" key="5">
    <source>
        <dbReference type="ARBA" id="ARBA00022723"/>
    </source>
</evidence>
<dbReference type="PANTHER" id="PTHR33254">
    <property type="entry name" value="4-HYDROXY-4-METHYL-2-OXOGLUTARATE ALDOLASE 3-RELATED"/>
    <property type="match status" value="1"/>
</dbReference>
<comment type="catalytic activity">
    <reaction evidence="1 10">
        <text>4-hydroxy-4-methyl-2-oxoglutarate = 2 pyruvate</text>
        <dbReference type="Rhea" id="RHEA:22748"/>
        <dbReference type="ChEBI" id="CHEBI:15361"/>
        <dbReference type="ChEBI" id="CHEBI:58276"/>
        <dbReference type="EC" id="4.1.3.17"/>
    </reaction>
</comment>
<feature type="binding site" evidence="9">
    <location>
        <begin position="75"/>
        <end position="78"/>
    </location>
    <ligand>
        <name>substrate</name>
    </ligand>
</feature>
<comment type="cofactor">
    <cofactor evidence="9">
        <name>Mg(2+)</name>
        <dbReference type="ChEBI" id="CHEBI:18420"/>
    </cofactor>
</comment>
<dbReference type="OrthoDB" id="943692at2"/>
<dbReference type="GO" id="GO:0047443">
    <property type="term" value="F:4-hydroxy-4-methyl-2-oxoglutarate aldolase activity"/>
    <property type="evidence" value="ECO:0007669"/>
    <property type="project" value="UniProtKB-EC"/>
</dbReference>
<dbReference type="GO" id="GO:0046872">
    <property type="term" value="F:metal ion binding"/>
    <property type="evidence" value="ECO:0007669"/>
    <property type="project" value="UniProtKB-KW"/>
</dbReference>
<dbReference type="STRING" id="1445510.YC6258_01922"/>
<evidence type="ECO:0000256" key="1">
    <source>
        <dbReference type="ARBA" id="ARBA00001342"/>
    </source>
</evidence>
<dbReference type="RefSeq" id="WP_044616601.1">
    <property type="nucleotide sequence ID" value="NZ_CP007142.1"/>
</dbReference>
<evidence type="ECO:0000256" key="6">
    <source>
        <dbReference type="ARBA" id="ARBA00023239"/>
    </source>
</evidence>
<dbReference type="EC" id="4.1.1.112" evidence="10"/>
<keyword evidence="6 10" id="KW-0456">Lyase</keyword>
<dbReference type="PANTHER" id="PTHR33254:SF4">
    <property type="entry name" value="4-HYDROXY-4-METHYL-2-OXOGLUTARATE ALDOLASE 3-RELATED"/>
    <property type="match status" value="1"/>
</dbReference>